<dbReference type="EMBL" id="BOPH01000084">
    <property type="protein sequence ID" value="GIJ71052.1"/>
    <property type="molecule type" value="Genomic_DNA"/>
</dbReference>
<feature type="compositionally biased region" description="Polar residues" evidence="1">
    <location>
        <begin position="186"/>
        <end position="195"/>
    </location>
</feature>
<feature type="compositionally biased region" description="Low complexity" evidence="1">
    <location>
        <begin position="206"/>
        <end position="226"/>
    </location>
</feature>
<dbReference type="InterPro" id="IPR001387">
    <property type="entry name" value="Cro/C1-type_HTH"/>
</dbReference>
<evidence type="ECO:0000259" key="2">
    <source>
        <dbReference type="PROSITE" id="PS50943"/>
    </source>
</evidence>
<evidence type="ECO:0000256" key="1">
    <source>
        <dbReference type="SAM" id="MobiDB-lite"/>
    </source>
</evidence>
<reference evidence="3" key="1">
    <citation type="submission" date="2021-01" db="EMBL/GenBank/DDBJ databases">
        <title>Whole genome shotgun sequence of Virgisporangium ochraceum NBRC 16418.</title>
        <authorList>
            <person name="Komaki H."/>
            <person name="Tamura T."/>
        </authorList>
    </citation>
    <scope>NUCLEOTIDE SEQUENCE</scope>
    <source>
        <strain evidence="3">NBRC 16418</strain>
    </source>
</reference>
<dbReference type="Proteomes" id="UP000635606">
    <property type="component" value="Unassembled WGS sequence"/>
</dbReference>
<dbReference type="AlphaFoldDB" id="A0A8J4EGE4"/>
<dbReference type="PROSITE" id="PS50943">
    <property type="entry name" value="HTH_CROC1"/>
    <property type="match status" value="1"/>
</dbReference>
<dbReference type="SUPFAM" id="SSF47413">
    <property type="entry name" value="lambda repressor-like DNA-binding domains"/>
    <property type="match status" value="1"/>
</dbReference>
<proteinExistence type="predicted"/>
<dbReference type="Gene3D" id="1.10.260.40">
    <property type="entry name" value="lambda repressor-like DNA-binding domains"/>
    <property type="match status" value="1"/>
</dbReference>
<dbReference type="Pfam" id="PF13560">
    <property type="entry name" value="HTH_31"/>
    <property type="match status" value="1"/>
</dbReference>
<feature type="compositionally biased region" description="Low complexity" evidence="1">
    <location>
        <begin position="155"/>
        <end position="179"/>
    </location>
</feature>
<comment type="caution">
    <text evidence="3">The sequence shown here is derived from an EMBL/GenBank/DDBJ whole genome shotgun (WGS) entry which is preliminary data.</text>
</comment>
<feature type="region of interest" description="Disordered" evidence="1">
    <location>
        <begin position="155"/>
        <end position="241"/>
    </location>
</feature>
<dbReference type="SMART" id="SM00530">
    <property type="entry name" value="HTH_XRE"/>
    <property type="match status" value="1"/>
</dbReference>
<dbReference type="GO" id="GO:0003677">
    <property type="term" value="F:DNA binding"/>
    <property type="evidence" value="ECO:0007669"/>
    <property type="project" value="InterPro"/>
</dbReference>
<evidence type="ECO:0000313" key="4">
    <source>
        <dbReference type="Proteomes" id="UP000635606"/>
    </source>
</evidence>
<dbReference type="RefSeq" id="WP_203930938.1">
    <property type="nucleotide sequence ID" value="NZ_BOPH01000084.1"/>
</dbReference>
<protein>
    <recommendedName>
        <fullName evidence="2">HTH cro/C1-type domain-containing protein</fullName>
    </recommendedName>
</protein>
<name>A0A8J4EGE4_9ACTN</name>
<keyword evidence="4" id="KW-1185">Reference proteome</keyword>
<accession>A0A8J4EGE4</accession>
<evidence type="ECO:0000313" key="3">
    <source>
        <dbReference type="EMBL" id="GIJ71052.1"/>
    </source>
</evidence>
<organism evidence="3 4">
    <name type="scientific">Virgisporangium ochraceum</name>
    <dbReference type="NCBI Taxonomy" id="65505"/>
    <lineage>
        <taxon>Bacteria</taxon>
        <taxon>Bacillati</taxon>
        <taxon>Actinomycetota</taxon>
        <taxon>Actinomycetes</taxon>
        <taxon>Micromonosporales</taxon>
        <taxon>Micromonosporaceae</taxon>
        <taxon>Virgisporangium</taxon>
    </lineage>
</organism>
<sequence>MFSQLLYSHRRRRAMSQEDLARRAGLTARSIRNLEGGSVRTPRPGTVQRLADGLALNGADRERFESAAVATYLGEREFETGTAPGRPRFVVTEGVVSTPGGGLSVRWTQESSADASDNEFCVTVRGFTPPHTARRPADLLRAVLDALGAHAQDIPADPGVGAGPATGADAAAPAASVGAGPPPASQNGPASQSGPASVGAAPPLAPQRGPAPVVVPQVGVEAGVEQPPHHRRVEAVRDMQQ</sequence>
<feature type="domain" description="HTH cro/C1-type" evidence="2">
    <location>
        <begin position="6"/>
        <end position="61"/>
    </location>
</feature>
<dbReference type="CDD" id="cd00093">
    <property type="entry name" value="HTH_XRE"/>
    <property type="match status" value="1"/>
</dbReference>
<dbReference type="InterPro" id="IPR010982">
    <property type="entry name" value="Lambda_DNA-bd_dom_sf"/>
</dbReference>
<gene>
    <name evidence="3" type="ORF">Voc01_059690</name>
</gene>